<accession>A0ABU7P521</accession>
<sequence length="247" mass="24493">MTAAPDGAEPALWVGGADGFRGSAFHLGGGSVVTAAHVVTGGEPATALAVGGGGATHSVTAARATPPAPPAPRTRFHPFPDLALLTVPCCAGLPAARLAPADPPPGAAVTAVGHSTDTPSPGVQPDTLSLRVGGRSGAYLRVLGDGVHAGLSGSTLVSDATGLVGGVVKGSRSYRHVQGGWFTPVSALRAFLGPKEAEAAAQVPLGAQMPTGAPPQPEDALSASQSSIRTSGSSRERPRISSTRRMR</sequence>
<feature type="compositionally biased region" description="Low complexity" evidence="1">
    <location>
        <begin position="222"/>
        <end position="233"/>
    </location>
</feature>
<protein>
    <submittedName>
        <fullName evidence="2">Trypsin-like peptidase domain-containing protein</fullName>
    </submittedName>
</protein>
<name>A0ABU7P521_9ACTN</name>
<reference evidence="2 3" key="1">
    <citation type="submission" date="2023-12" db="EMBL/GenBank/DDBJ databases">
        <title>Streptomyces sp. V4-01.</title>
        <authorList>
            <person name="Somphong A."/>
            <person name="Phongsopitanun W."/>
        </authorList>
    </citation>
    <scope>NUCLEOTIDE SEQUENCE [LARGE SCALE GENOMIC DNA]</scope>
    <source>
        <strain evidence="2 3">V4-01</strain>
    </source>
</reference>
<evidence type="ECO:0000256" key="1">
    <source>
        <dbReference type="SAM" id="MobiDB-lite"/>
    </source>
</evidence>
<proteinExistence type="predicted"/>
<feature type="region of interest" description="Disordered" evidence="1">
    <location>
        <begin position="202"/>
        <end position="247"/>
    </location>
</feature>
<dbReference type="Proteomes" id="UP001344658">
    <property type="component" value="Unassembled WGS sequence"/>
</dbReference>
<comment type="caution">
    <text evidence="2">The sequence shown here is derived from an EMBL/GenBank/DDBJ whole genome shotgun (WGS) entry which is preliminary data.</text>
</comment>
<evidence type="ECO:0000313" key="2">
    <source>
        <dbReference type="EMBL" id="MEE4540908.1"/>
    </source>
</evidence>
<dbReference type="InterPro" id="IPR009003">
    <property type="entry name" value="Peptidase_S1_PA"/>
</dbReference>
<dbReference type="SUPFAM" id="SSF50494">
    <property type="entry name" value="Trypsin-like serine proteases"/>
    <property type="match status" value="1"/>
</dbReference>
<keyword evidence="3" id="KW-1185">Reference proteome</keyword>
<dbReference type="EMBL" id="JAZEWV010000001">
    <property type="protein sequence ID" value="MEE4540908.1"/>
    <property type="molecule type" value="Genomic_DNA"/>
</dbReference>
<dbReference type="Pfam" id="PF13365">
    <property type="entry name" value="Trypsin_2"/>
    <property type="match status" value="1"/>
</dbReference>
<organism evidence="2 3">
    <name type="scientific">Actinacidiphila polyblastidii</name>
    <dbReference type="NCBI Taxonomy" id="3110430"/>
    <lineage>
        <taxon>Bacteria</taxon>
        <taxon>Bacillati</taxon>
        <taxon>Actinomycetota</taxon>
        <taxon>Actinomycetes</taxon>
        <taxon>Kitasatosporales</taxon>
        <taxon>Streptomycetaceae</taxon>
        <taxon>Actinacidiphila</taxon>
    </lineage>
</organism>
<dbReference type="RefSeq" id="WP_330792763.1">
    <property type="nucleotide sequence ID" value="NZ_JAZEWV010000001.1"/>
</dbReference>
<evidence type="ECO:0000313" key="3">
    <source>
        <dbReference type="Proteomes" id="UP001344658"/>
    </source>
</evidence>
<gene>
    <name evidence="2" type="ORF">V2S66_02865</name>
</gene>